<feature type="region of interest" description="Disordered" evidence="11">
    <location>
        <begin position="46"/>
        <end position="69"/>
    </location>
</feature>
<gene>
    <name evidence="13" type="ORF">RND81_05G135700</name>
</gene>
<feature type="transmembrane region" description="Helical" evidence="12">
    <location>
        <begin position="888"/>
        <end position="910"/>
    </location>
</feature>
<feature type="transmembrane region" description="Helical" evidence="12">
    <location>
        <begin position="845"/>
        <end position="868"/>
    </location>
</feature>
<feature type="transmembrane region" description="Helical" evidence="12">
    <location>
        <begin position="709"/>
        <end position="731"/>
    </location>
</feature>
<evidence type="ECO:0000256" key="6">
    <source>
        <dbReference type="ARBA" id="ARBA00022692"/>
    </source>
</evidence>
<evidence type="ECO:0008006" key="15">
    <source>
        <dbReference type="Google" id="ProtNLM"/>
    </source>
</evidence>
<accession>A0AAW1KY70</accession>
<feature type="transmembrane region" description="Helical" evidence="12">
    <location>
        <begin position="504"/>
        <end position="523"/>
    </location>
</feature>
<keyword evidence="10" id="KW-0325">Glycoprotein</keyword>
<comment type="caution">
    <text evidence="13">The sequence shown here is derived from an EMBL/GenBank/DDBJ whole genome shotgun (WGS) entry which is preliminary data.</text>
</comment>
<evidence type="ECO:0000256" key="8">
    <source>
        <dbReference type="ARBA" id="ARBA00022989"/>
    </source>
</evidence>
<dbReference type="Gene3D" id="3.40.720.10">
    <property type="entry name" value="Alkaline Phosphatase, subunit A"/>
    <property type="match status" value="1"/>
</dbReference>
<dbReference type="GO" id="GO:0006506">
    <property type="term" value="P:GPI anchor biosynthetic process"/>
    <property type="evidence" value="ECO:0007669"/>
    <property type="project" value="UniProtKB-KW"/>
</dbReference>
<dbReference type="InterPro" id="IPR017850">
    <property type="entry name" value="Alkaline_phosphatase_core_sf"/>
</dbReference>
<feature type="transmembrane region" description="Helical" evidence="12">
    <location>
        <begin position="804"/>
        <end position="824"/>
    </location>
</feature>
<dbReference type="AlphaFoldDB" id="A0AAW1KY70"/>
<feature type="transmembrane region" description="Helical" evidence="12">
    <location>
        <begin position="669"/>
        <end position="689"/>
    </location>
</feature>
<sequence>MKSKASKFQLIWPFFFIFIIHVVGILLFTRGFLLTRTELPHFSTCSDISNSSCTTSSSSESGGSNGGGNGTCWTKPAIDRLVVIVFDALRFDFVAPSCFFPEKKPWMDKLPVLQKLAAEAGTSARIFKAIADPPTTSLQRLKGLTTGGLPTFVDVGNSFGAPAIVEDNFIRQLVENGKRVVMMGDDTWLQLFPHHFEKSFPYPSFNVKDLDTVDNGCIEHLVPSLNEGNWDVLIAHFLGVDHAGHIFGVNTEPMIHKLEQYNKIVEEVVEALKRQSGPGGLHENTFMVVMGDHGQTLNGDHGGGSPEEVETSIFAMSTKSAQFSLPPELDLVSCGLNMDAQQLCIGTVEQLDFAVTMSAMLGVPFPFGSIGRINPQLYALGSGALFAEAVEGESHEGPSSIVRWMQHYVDVLCVNVWQVKRYIDVYSASSVIGFPSEDLLHVADIYSQAQENWLDEMKASSPCMDRSCASSSRALMKQIDRYLLFLDSVIELARSKWTEFNLKLMIVGLCIIFCSLPMQLMALKRLGKFRESFLSVRHPWVSVGFVFAILVIVMRACSVLSNSYILKEGKVAIFFLGALVIVELRCSLMKTKMLLEATSLLLLVCALRFIMEVGLSKDGASSSNFASLFGILQDHSFWKYFSLSVPILALLLVAYLLHRYISGNVCQRVQKYVIMGTILCYLLIAAHWILESELLNLPPILQYAGRTFIPRVIYSIGLTQLVVLVTCRFLLRKKTLHGQNDLTSSAVSMLCTWSTGIILLSGKQGSVAFLAAVGAAWCIIRLGNLEQVAEDGTLSSVSNYSLPVTQWSFLAVALFFCTGHWCAFDGLRYGAAFIGFDEFMLVRQAILLTIETFGFSLLLPIFGLPLLVSLRQSKPETSPCKLSQSVQLSQVFLMYGFITTISAAFTVLCVTIQRRHLMVWGLFAPKYVFDVVGLILTDIFICLASLYYVDPVEDDSKLKSS</sequence>
<feature type="transmembrane region" description="Helical" evidence="12">
    <location>
        <begin position="571"/>
        <end position="588"/>
    </location>
</feature>
<comment type="pathway">
    <text evidence="2">Glycolipid biosynthesis; glycosylphosphatidylinositol-anchor biosynthesis.</text>
</comment>
<evidence type="ECO:0000256" key="11">
    <source>
        <dbReference type="SAM" id="MobiDB-lite"/>
    </source>
</evidence>
<keyword evidence="5" id="KW-0808">Transferase</keyword>
<dbReference type="InterPro" id="IPR039524">
    <property type="entry name" value="PIGO/GPI13"/>
</dbReference>
<dbReference type="InterPro" id="IPR037675">
    <property type="entry name" value="PIG-O_N"/>
</dbReference>
<evidence type="ECO:0000256" key="12">
    <source>
        <dbReference type="SAM" id="Phobius"/>
    </source>
</evidence>
<dbReference type="SUPFAM" id="SSF53649">
    <property type="entry name" value="Alkaline phosphatase-like"/>
    <property type="match status" value="1"/>
</dbReference>
<protein>
    <recommendedName>
        <fullName evidence="15">GPI ethanolamine phosphate transferase 3</fullName>
    </recommendedName>
</protein>
<reference evidence="13" key="1">
    <citation type="submission" date="2024-03" db="EMBL/GenBank/DDBJ databases">
        <title>WGS assembly of Saponaria officinalis var. Norfolk2.</title>
        <authorList>
            <person name="Jenkins J."/>
            <person name="Shu S."/>
            <person name="Grimwood J."/>
            <person name="Barry K."/>
            <person name="Goodstein D."/>
            <person name="Schmutz J."/>
            <person name="Leebens-Mack J."/>
            <person name="Osbourn A."/>
        </authorList>
    </citation>
    <scope>NUCLEOTIDE SEQUENCE [LARGE SCALE GENOMIC DNA]</scope>
    <source>
        <strain evidence="13">JIC</strain>
    </source>
</reference>
<dbReference type="CDD" id="cd16023">
    <property type="entry name" value="GPI_EPT_3"/>
    <property type="match status" value="1"/>
</dbReference>
<feature type="transmembrane region" description="Helical" evidence="12">
    <location>
        <begin position="637"/>
        <end position="657"/>
    </location>
</feature>
<evidence type="ECO:0000256" key="4">
    <source>
        <dbReference type="ARBA" id="ARBA00022502"/>
    </source>
</evidence>
<organism evidence="13 14">
    <name type="scientific">Saponaria officinalis</name>
    <name type="common">Common soapwort</name>
    <name type="synonym">Lychnis saponaria</name>
    <dbReference type="NCBI Taxonomy" id="3572"/>
    <lineage>
        <taxon>Eukaryota</taxon>
        <taxon>Viridiplantae</taxon>
        <taxon>Streptophyta</taxon>
        <taxon>Embryophyta</taxon>
        <taxon>Tracheophyta</taxon>
        <taxon>Spermatophyta</taxon>
        <taxon>Magnoliopsida</taxon>
        <taxon>eudicotyledons</taxon>
        <taxon>Gunneridae</taxon>
        <taxon>Pentapetalae</taxon>
        <taxon>Caryophyllales</taxon>
        <taxon>Caryophyllaceae</taxon>
        <taxon>Caryophylleae</taxon>
        <taxon>Saponaria</taxon>
    </lineage>
</organism>
<evidence type="ECO:0000256" key="1">
    <source>
        <dbReference type="ARBA" id="ARBA00004477"/>
    </source>
</evidence>
<dbReference type="GO" id="GO:0005789">
    <property type="term" value="C:endoplasmic reticulum membrane"/>
    <property type="evidence" value="ECO:0007669"/>
    <property type="project" value="UniProtKB-SubCell"/>
</dbReference>
<evidence type="ECO:0000313" key="14">
    <source>
        <dbReference type="Proteomes" id="UP001443914"/>
    </source>
</evidence>
<evidence type="ECO:0000313" key="13">
    <source>
        <dbReference type="EMBL" id="KAK9725310.1"/>
    </source>
</evidence>
<dbReference type="PANTHER" id="PTHR23071:SF1">
    <property type="entry name" value="GPI ETHANOLAMINE PHOSPHATE TRANSFERASE 3"/>
    <property type="match status" value="1"/>
</dbReference>
<dbReference type="Pfam" id="PF01663">
    <property type="entry name" value="Phosphodiest"/>
    <property type="match status" value="1"/>
</dbReference>
<keyword evidence="7" id="KW-0256">Endoplasmic reticulum</keyword>
<keyword evidence="9 12" id="KW-0472">Membrane</keyword>
<comment type="similarity">
    <text evidence="3">Belongs to the PIGG/PIGN/PIGO family. PIGO subfamily.</text>
</comment>
<proteinExistence type="inferred from homology"/>
<dbReference type="EMBL" id="JBDFQZ010000005">
    <property type="protein sequence ID" value="KAK9725310.1"/>
    <property type="molecule type" value="Genomic_DNA"/>
</dbReference>
<feature type="transmembrane region" description="Helical" evidence="12">
    <location>
        <begin position="12"/>
        <end position="33"/>
    </location>
</feature>
<feature type="transmembrane region" description="Helical" evidence="12">
    <location>
        <begin position="600"/>
        <end position="617"/>
    </location>
</feature>
<keyword evidence="4" id="KW-0337">GPI-anchor biosynthesis</keyword>
<dbReference type="PANTHER" id="PTHR23071">
    <property type="entry name" value="PHOSPHATIDYLINOSITOL GLYCAN"/>
    <property type="match status" value="1"/>
</dbReference>
<dbReference type="GO" id="GO:0051377">
    <property type="term" value="F:mannose-ethanolamine phosphotransferase activity"/>
    <property type="evidence" value="ECO:0007669"/>
    <property type="project" value="InterPro"/>
</dbReference>
<feature type="transmembrane region" description="Helical" evidence="12">
    <location>
        <begin position="931"/>
        <end position="949"/>
    </location>
</feature>
<name>A0AAW1KY70_SAPOF</name>
<feature type="compositionally biased region" description="Low complexity" evidence="11">
    <location>
        <begin position="46"/>
        <end position="62"/>
    </location>
</feature>
<evidence type="ECO:0000256" key="5">
    <source>
        <dbReference type="ARBA" id="ARBA00022679"/>
    </source>
</evidence>
<evidence type="ECO:0000256" key="10">
    <source>
        <dbReference type="ARBA" id="ARBA00023180"/>
    </source>
</evidence>
<evidence type="ECO:0000256" key="3">
    <source>
        <dbReference type="ARBA" id="ARBA00008695"/>
    </source>
</evidence>
<keyword evidence="6 12" id="KW-0812">Transmembrane</keyword>
<evidence type="ECO:0000256" key="7">
    <source>
        <dbReference type="ARBA" id="ARBA00022824"/>
    </source>
</evidence>
<evidence type="ECO:0000256" key="2">
    <source>
        <dbReference type="ARBA" id="ARBA00004687"/>
    </source>
</evidence>
<feature type="transmembrane region" description="Helical" evidence="12">
    <location>
        <begin position="543"/>
        <end position="565"/>
    </location>
</feature>
<dbReference type="InterPro" id="IPR002591">
    <property type="entry name" value="Phosphodiest/P_Trfase"/>
</dbReference>
<keyword evidence="14" id="KW-1185">Reference proteome</keyword>
<comment type="subcellular location">
    <subcellularLocation>
        <location evidence="1">Endoplasmic reticulum membrane</location>
        <topology evidence="1">Multi-pass membrane protein</topology>
    </subcellularLocation>
</comment>
<evidence type="ECO:0000256" key="9">
    <source>
        <dbReference type="ARBA" id="ARBA00023136"/>
    </source>
</evidence>
<dbReference type="Proteomes" id="UP001443914">
    <property type="component" value="Unassembled WGS sequence"/>
</dbReference>
<keyword evidence="8 12" id="KW-1133">Transmembrane helix</keyword>